<dbReference type="PRINTS" id="PR00169">
    <property type="entry name" value="KCHANNEL"/>
</dbReference>
<evidence type="ECO:0000256" key="3">
    <source>
        <dbReference type="ARBA" id="ARBA00022538"/>
    </source>
</evidence>
<feature type="domain" description="Ion transport" evidence="13">
    <location>
        <begin position="106"/>
        <end position="330"/>
    </location>
</feature>
<dbReference type="Gene3D" id="1.10.287.70">
    <property type="match status" value="1"/>
</dbReference>
<accession>A0AAD2FQ92</accession>
<evidence type="ECO:0000259" key="13">
    <source>
        <dbReference type="Pfam" id="PF00520"/>
    </source>
</evidence>
<evidence type="ECO:0000256" key="2">
    <source>
        <dbReference type="ARBA" id="ARBA00022448"/>
    </source>
</evidence>
<dbReference type="GO" id="GO:0008076">
    <property type="term" value="C:voltage-gated potassium channel complex"/>
    <property type="evidence" value="ECO:0007669"/>
    <property type="project" value="InterPro"/>
</dbReference>
<evidence type="ECO:0000256" key="12">
    <source>
        <dbReference type="SAM" id="Phobius"/>
    </source>
</evidence>
<name>A0AAD2FQ92_9STRA</name>
<evidence type="ECO:0000256" key="4">
    <source>
        <dbReference type="ARBA" id="ARBA00022692"/>
    </source>
</evidence>
<comment type="subcellular location">
    <subcellularLocation>
        <location evidence="1">Membrane</location>
        <topology evidence="1">Multi-pass membrane protein</topology>
    </subcellularLocation>
</comment>
<evidence type="ECO:0000256" key="5">
    <source>
        <dbReference type="ARBA" id="ARBA00022826"/>
    </source>
</evidence>
<dbReference type="EMBL" id="CAKOGP040001758">
    <property type="protein sequence ID" value="CAJ1949378.1"/>
    <property type="molecule type" value="Genomic_DNA"/>
</dbReference>
<dbReference type="PANTHER" id="PTHR11537">
    <property type="entry name" value="VOLTAGE-GATED POTASSIUM CHANNEL"/>
    <property type="match status" value="1"/>
</dbReference>
<dbReference type="GO" id="GO:0005249">
    <property type="term" value="F:voltage-gated potassium channel activity"/>
    <property type="evidence" value="ECO:0007669"/>
    <property type="project" value="InterPro"/>
</dbReference>
<comment type="caution">
    <text evidence="14">The sequence shown here is derived from an EMBL/GenBank/DDBJ whole genome shotgun (WGS) entry which is preliminary data.</text>
</comment>
<feature type="transmembrane region" description="Helical" evidence="12">
    <location>
        <begin position="301"/>
        <end position="325"/>
    </location>
</feature>
<keyword evidence="6" id="KW-0851">Voltage-gated channel</keyword>
<keyword evidence="9" id="KW-0406">Ion transport</keyword>
<dbReference type="InterPro" id="IPR027359">
    <property type="entry name" value="Volt_channel_dom_sf"/>
</dbReference>
<evidence type="ECO:0000256" key="1">
    <source>
        <dbReference type="ARBA" id="ARBA00004141"/>
    </source>
</evidence>
<evidence type="ECO:0000313" key="15">
    <source>
        <dbReference type="Proteomes" id="UP001295423"/>
    </source>
</evidence>
<dbReference type="Pfam" id="PF00520">
    <property type="entry name" value="Ion_trans"/>
    <property type="match status" value="1"/>
</dbReference>
<evidence type="ECO:0000256" key="6">
    <source>
        <dbReference type="ARBA" id="ARBA00022882"/>
    </source>
</evidence>
<evidence type="ECO:0000256" key="11">
    <source>
        <dbReference type="ARBA" id="ARBA00023303"/>
    </source>
</evidence>
<organism evidence="14 15">
    <name type="scientific">Cylindrotheca closterium</name>
    <dbReference type="NCBI Taxonomy" id="2856"/>
    <lineage>
        <taxon>Eukaryota</taxon>
        <taxon>Sar</taxon>
        <taxon>Stramenopiles</taxon>
        <taxon>Ochrophyta</taxon>
        <taxon>Bacillariophyta</taxon>
        <taxon>Bacillariophyceae</taxon>
        <taxon>Bacillariophycidae</taxon>
        <taxon>Bacillariales</taxon>
        <taxon>Bacillariaceae</taxon>
        <taxon>Cylindrotheca</taxon>
    </lineage>
</organism>
<dbReference type="Gene3D" id="1.20.120.350">
    <property type="entry name" value="Voltage-gated potassium channels. Chain C"/>
    <property type="match status" value="1"/>
</dbReference>
<protein>
    <recommendedName>
        <fullName evidence="13">Ion transport domain-containing protein</fullName>
    </recommendedName>
</protein>
<evidence type="ECO:0000256" key="9">
    <source>
        <dbReference type="ARBA" id="ARBA00023065"/>
    </source>
</evidence>
<evidence type="ECO:0000256" key="10">
    <source>
        <dbReference type="ARBA" id="ARBA00023136"/>
    </source>
</evidence>
<dbReference type="SUPFAM" id="SSF81324">
    <property type="entry name" value="Voltage-gated potassium channels"/>
    <property type="match status" value="1"/>
</dbReference>
<proteinExistence type="predicted"/>
<dbReference type="Proteomes" id="UP001295423">
    <property type="component" value="Unassembled WGS sequence"/>
</dbReference>
<feature type="transmembrane region" description="Helical" evidence="12">
    <location>
        <begin position="224"/>
        <end position="243"/>
    </location>
</feature>
<evidence type="ECO:0000256" key="8">
    <source>
        <dbReference type="ARBA" id="ARBA00022989"/>
    </source>
</evidence>
<dbReference type="GO" id="GO:0001508">
    <property type="term" value="P:action potential"/>
    <property type="evidence" value="ECO:0007669"/>
    <property type="project" value="TreeGrafter"/>
</dbReference>
<sequence>MAADGITPNEMTSLTDRHSVPYRSSSRKHWFEEERRQLLLLLTEPESSWGASFFFVILIALITFSNVLMVIQTMDSWQFVPTDCVTCGGNVSYMFEDDDQVEMVTVGFCMCPPAPLPITETFVRYIMFFFTVEWILRVVCFTSDPNETKSHIRQLYDYITSMSMMLDFWACFPYYLESINIQSLVSLRLLRLLRVFMLLRLGMYNSMMKTLTNVLTKAVEYLKLLVLFLIFGGVLFGSVVYWVERGHWKYFEPADSYQFVRTAVDGVTEEISPFRSIPKAMWWFVVTATTVGYGDTYPTSTAGQCCAALAMLTGVLVIAFPVSIFSDLWHEEMKNKHGGKDSFDDDGNDWNQTMAPASNDSSKVVMDKKDLKAIAECFRVIREKEDRLSTILSKYNMDGEMKEIL</sequence>
<keyword evidence="2" id="KW-0813">Transport</keyword>
<reference evidence="14" key="1">
    <citation type="submission" date="2023-08" db="EMBL/GenBank/DDBJ databases">
        <authorList>
            <person name="Audoor S."/>
            <person name="Bilcke G."/>
        </authorList>
    </citation>
    <scope>NUCLEOTIDE SEQUENCE</scope>
</reference>
<dbReference type="InterPro" id="IPR005821">
    <property type="entry name" value="Ion_trans_dom"/>
</dbReference>
<feature type="transmembrane region" description="Helical" evidence="12">
    <location>
        <begin position="49"/>
        <end position="71"/>
    </location>
</feature>
<keyword evidence="11" id="KW-0407">Ion channel</keyword>
<keyword evidence="10 12" id="KW-0472">Membrane</keyword>
<dbReference type="AlphaFoldDB" id="A0AAD2FQ92"/>
<gene>
    <name evidence="14" type="ORF">CYCCA115_LOCUS12064</name>
</gene>
<keyword evidence="7" id="KW-0630">Potassium</keyword>
<evidence type="ECO:0000256" key="7">
    <source>
        <dbReference type="ARBA" id="ARBA00022958"/>
    </source>
</evidence>
<keyword evidence="4 12" id="KW-0812">Transmembrane</keyword>
<keyword evidence="15" id="KW-1185">Reference proteome</keyword>
<dbReference type="PANTHER" id="PTHR11537:SF254">
    <property type="entry name" value="POTASSIUM VOLTAGE-GATED CHANNEL PROTEIN SHAB"/>
    <property type="match status" value="1"/>
</dbReference>
<evidence type="ECO:0000313" key="14">
    <source>
        <dbReference type="EMBL" id="CAJ1949378.1"/>
    </source>
</evidence>
<dbReference type="InterPro" id="IPR028325">
    <property type="entry name" value="VG_K_chnl"/>
</dbReference>
<keyword evidence="3" id="KW-0633">Potassium transport</keyword>
<keyword evidence="8 12" id="KW-1133">Transmembrane helix</keyword>
<keyword evidence="5" id="KW-0631">Potassium channel</keyword>